<comment type="similarity">
    <text evidence="1 2">Belongs to the GST superfamily.</text>
</comment>
<evidence type="ECO:0000256" key="1">
    <source>
        <dbReference type="ARBA" id="ARBA00007409"/>
    </source>
</evidence>
<dbReference type="HOGENOM" id="CLU_011226_14_2_1"/>
<sequence>MSPQVTLFSNGLVPNPAKIAILLEELNIEYKVINRGLRKEDADGAWSTQFLELNPVGRLPVIIDHTNNDLVVWESAVILSYLAERFSSDGKYAGKSLEEKTLVSQWLLFDASQLAAMVFEHHWYKRMHHVKNLDRSIYERYEFEIYRFWSILEHRLEKQDWIALDRMTIVDIALYPWLKLSNFLELDLSKNPKLTAYITRLEDIPSVKKAYELHFKELAKVCDVAGPSASL</sequence>
<evidence type="ECO:0000313" key="6">
    <source>
        <dbReference type="Proteomes" id="UP000054279"/>
    </source>
</evidence>
<dbReference type="SUPFAM" id="SSF47616">
    <property type="entry name" value="GST C-terminal domain-like"/>
    <property type="match status" value="1"/>
</dbReference>
<dbReference type="Pfam" id="PF00043">
    <property type="entry name" value="GST_C"/>
    <property type="match status" value="1"/>
</dbReference>
<evidence type="ECO:0000313" key="5">
    <source>
        <dbReference type="EMBL" id="KIJ27912.1"/>
    </source>
</evidence>
<organism evidence="5 6">
    <name type="scientific">Sphaerobolus stellatus (strain SS14)</name>
    <dbReference type="NCBI Taxonomy" id="990650"/>
    <lineage>
        <taxon>Eukaryota</taxon>
        <taxon>Fungi</taxon>
        <taxon>Dikarya</taxon>
        <taxon>Basidiomycota</taxon>
        <taxon>Agaricomycotina</taxon>
        <taxon>Agaricomycetes</taxon>
        <taxon>Phallomycetidae</taxon>
        <taxon>Geastrales</taxon>
        <taxon>Sphaerobolaceae</taxon>
        <taxon>Sphaerobolus</taxon>
    </lineage>
</organism>
<dbReference type="SUPFAM" id="SSF52833">
    <property type="entry name" value="Thioredoxin-like"/>
    <property type="match status" value="1"/>
</dbReference>
<gene>
    <name evidence="5" type="ORF">M422DRAFT_37519</name>
</gene>
<dbReference type="Pfam" id="PF02798">
    <property type="entry name" value="GST_N"/>
    <property type="match status" value="1"/>
</dbReference>
<dbReference type="InterPro" id="IPR040079">
    <property type="entry name" value="Glutathione_S-Trfase"/>
</dbReference>
<dbReference type="InterPro" id="IPR004045">
    <property type="entry name" value="Glutathione_S-Trfase_N"/>
</dbReference>
<dbReference type="OrthoDB" id="422574at2759"/>
<dbReference type="InterPro" id="IPR010987">
    <property type="entry name" value="Glutathione-S-Trfase_C-like"/>
</dbReference>
<evidence type="ECO:0000256" key="2">
    <source>
        <dbReference type="RuleBase" id="RU003494"/>
    </source>
</evidence>
<reference evidence="5 6" key="1">
    <citation type="submission" date="2014-06" db="EMBL/GenBank/DDBJ databases">
        <title>Evolutionary Origins and Diversification of the Mycorrhizal Mutualists.</title>
        <authorList>
            <consortium name="DOE Joint Genome Institute"/>
            <consortium name="Mycorrhizal Genomics Consortium"/>
            <person name="Kohler A."/>
            <person name="Kuo A."/>
            <person name="Nagy L.G."/>
            <person name="Floudas D."/>
            <person name="Copeland A."/>
            <person name="Barry K.W."/>
            <person name="Cichocki N."/>
            <person name="Veneault-Fourrey C."/>
            <person name="LaButti K."/>
            <person name="Lindquist E.A."/>
            <person name="Lipzen A."/>
            <person name="Lundell T."/>
            <person name="Morin E."/>
            <person name="Murat C."/>
            <person name="Riley R."/>
            <person name="Ohm R."/>
            <person name="Sun H."/>
            <person name="Tunlid A."/>
            <person name="Henrissat B."/>
            <person name="Grigoriev I.V."/>
            <person name="Hibbett D.S."/>
            <person name="Martin F."/>
        </authorList>
    </citation>
    <scope>NUCLEOTIDE SEQUENCE [LARGE SCALE GENOMIC DNA]</scope>
    <source>
        <strain evidence="5 6">SS14</strain>
    </source>
</reference>
<evidence type="ECO:0000259" key="4">
    <source>
        <dbReference type="PROSITE" id="PS50405"/>
    </source>
</evidence>
<dbReference type="InterPro" id="IPR036282">
    <property type="entry name" value="Glutathione-S-Trfase_C_sf"/>
</dbReference>
<dbReference type="PROSITE" id="PS50405">
    <property type="entry name" value="GST_CTER"/>
    <property type="match status" value="1"/>
</dbReference>
<name>A0A0C9UG36_SPHS4</name>
<dbReference type="EMBL" id="KN837320">
    <property type="protein sequence ID" value="KIJ27912.1"/>
    <property type="molecule type" value="Genomic_DNA"/>
</dbReference>
<dbReference type="Gene3D" id="1.20.1050.130">
    <property type="match status" value="1"/>
</dbReference>
<dbReference type="InterPro" id="IPR036249">
    <property type="entry name" value="Thioredoxin-like_sf"/>
</dbReference>
<dbReference type="SFLD" id="SFLDS00019">
    <property type="entry name" value="Glutathione_Transferase_(cytos"/>
    <property type="match status" value="1"/>
</dbReference>
<evidence type="ECO:0000259" key="3">
    <source>
        <dbReference type="PROSITE" id="PS50404"/>
    </source>
</evidence>
<protein>
    <recommendedName>
        <fullName evidence="7">Glutathione transferase</fullName>
    </recommendedName>
</protein>
<feature type="non-terminal residue" evidence="5">
    <location>
        <position position="231"/>
    </location>
</feature>
<dbReference type="AlphaFoldDB" id="A0A0C9UG36"/>
<dbReference type="PROSITE" id="PS50404">
    <property type="entry name" value="GST_NTER"/>
    <property type="match status" value="1"/>
</dbReference>
<accession>A0A0C9UG36</accession>
<dbReference type="InterPro" id="IPR004046">
    <property type="entry name" value="GST_C"/>
</dbReference>
<feature type="domain" description="GST N-terminal" evidence="3">
    <location>
        <begin position="3"/>
        <end position="90"/>
    </location>
</feature>
<dbReference type="PANTHER" id="PTHR44051:SF14">
    <property type="entry name" value="GLUTATHIONE S-TRANSFERASE II"/>
    <property type="match status" value="1"/>
</dbReference>
<dbReference type="Proteomes" id="UP000054279">
    <property type="component" value="Unassembled WGS sequence"/>
</dbReference>
<dbReference type="SFLD" id="SFLDG00358">
    <property type="entry name" value="Main_(cytGST)"/>
    <property type="match status" value="1"/>
</dbReference>
<keyword evidence="6" id="KW-1185">Reference proteome</keyword>
<proteinExistence type="inferred from homology"/>
<evidence type="ECO:0008006" key="7">
    <source>
        <dbReference type="Google" id="ProtNLM"/>
    </source>
</evidence>
<feature type="domain" description="GST C-terminal" evidence="4">
    <location>
        <begin position="96"/>
        <end position="224"/>
    </location>
</feature>
<dbReference type="PANTHER" id="PTHR44051">
    <property type="entry name" value="GLUTATHIONE S-TRANSFERASE-RELATED"/>
    <property type="match status" value="1"/>
</dbReference>